<dbReference type="AlphaFoldDB" id="A0A024GVS0"/>
<dbReference type="InParanoid" id="A0A024GVS0"/>
<accession>A0A024GVS0</accession>
<organism evidence="2 3">
    <name type="scientific">Albugo candida</name>
    <dbReference type="NCBI Taxonomy" id="65357"/>
    <lineage>
        <taxon>Eukaryota</taxon>
        <taxon>Sar</taxon>
        <taxon>Stramenopiles</taxon>
        <taxon>Oomycota</taxon>
        <taxon>Peronosporomycetes</taxon>
        <taxon>Albuginales</taxon>
        <taxon>Albuginaceae</taxon>
        <taxon>Albugo</taxon>
    </lineage>
</organism>
<evidence type="ECO:0000313" key="3">
    <source>
        <dbReference type="Proteomes" id="UP000053237"/>
    </source>
</evidence>
<proteinExistence type="predicted"/>
<keyword evidence="3" id="KW-1185">Reference proteome</keyword>
<evidence type="ECO:0000313" key="2">
    <source>
        <dbReference type="EMBL" id="CCI50496.1"/>
    </source>
</evidence>
<dbReference type="Proteomes" id="UP000053237">
    <property type="component" value="Unassembled WGS sequence"/>
</dbReference>
<dbReference type="EMBL" id="CAIX01000534">
    <property type="protein sequence ID" value="CCI50496.1"/>
    <property type="molecule type" value="Genomic_DNA"/>
</dbReference>
<reference evidence="2 3" key="1">
    <citation type="submission" date="2012-05" db="EMBL/GenBank/DDBJ databases">
        <title>Recombination and specialization in a pathogen metapopulation.</title>
        <authorList>
            <person name="Gardiner A."/>
            <person name="Kemen E."/>
            <person name="Schultz-Larsen T."/>
            <person name="MacLean D."/>
            <person name="Van Oosterhout C."/>
            <person name="Jones J.D.G."/>
        </authorList>
    </citation>
    <scope>NUCLEOTIDE SEQUENCE [LARGE SCALE GENOMIC DNA]</scope>
    <source>
        <strain evidence="2 3">Ac Nc2</strain>
    </source>
</reference>
<evidence type="ECO:0000256" key="1">
    <source>
        <dbReference type="SAM" id="MobiDB-lite"/>
    </source>
</evidence>
<dbReference type="CDD" id="cd24164">
    <property type="entry name" value="RWDD3_C"/>
    <property type="match status" value="1"/>
</dbReference>
<gene>
    <name evidence="2" type="ORF">BN9_123210</name>
</gene>
<sequence>MEIVLIRIDHFRDRAAYLRTLRSWLQQTEIANGRLISQGTLLLLFLVAPSASQVDALLSRYQMDPIDTNARNEPCIDRFIDVIGRKQVDGCACRGFTELNLLTPKLVQELLVDQWEAESAWIQKVMVNTRTESYLRWKDEAKKSRKQRRKRTAQDRYTHRKQARTTSSTDISQVEPEGMTQA</sequence>
<name>A0A024GVS0_9STRA</name>
<dbReference type="OrthoDB" id="167315at2759"/>
<feature type="region of interest" description="Disordered" evidence="1">
    <location>
        <begin position="141"/>
        <end position="182"/>
    </location>
</feature>
<comment type="caution">
    <text evidence="2">The sequence shown here is derived from an EMBL/GenBank/DDBJ whole genome shotgun (WGS) entry which is preliminary data.</text>
</comment>
<protein>
    <submittedName>
        <fullName evidence="2">Uncharacterized protein</fullName>
    </submittedName>
</protein>